<dbReference type="NCBIfam" id="NF005559">
    <property type="entry name" value="PRK07231.1"/>
    <property type="match status" value="1"/>
</dbReference>
<keyword evidence="3" id="KW-0560">Oxidoreductase</keyword>
<dbReference type="Proteomes" id="UP001157137">
    <property type="component" value="Unassembled WGS sequence"/>
</dbReference>
<evidence type="ECO:0000256" key="3">
    <source>
        <dbReference type="ARBA" id="ARBA00023002"/>
    </source>
</evidence>
<dbReference type="Pfam" id="PF13561">
    <property type="entry name" value="adh_short_C2"/>
    <property type="match status" value="1"/>
</dbReference>
<dbReference type="PANTHER" id="PTHR43618:SF8">
    <property type="entry name" value="7ALPHA-HYDROXYSTEROID DEHYDROGENASE"/>
    <property type="match status" value="1"/>
</dbReference>
<dbReference type="SUPFAM" id="SSF51735">
    <property type="entry name" value="NAD(P)-binding Rossmann-fold domains"/>
    <property type="match status" value="1"/>
</dbReference>
<proteinExistence type="inferred from homology"/>
<sequence length="259" mass="26979">MHIRDLFDLHGRVAIVTGGGRGLGEQLAEALAEAGADLLLCSRKVEACREVADRLTAETGVKVIAMSCDIAQPEDVARVVERAMAEFGRIDILVNNSGATWGAPAVDMPLEAWRKVIDTNVTGTFLMSQAVGRVMIQQGGGKIINIASTAGFGGVDPRLMDAIGYNTSKGAILTFTKDLAVKWGPHGVTVNAIAPGFFPTKMSRGVLAQAGEALLAQTPLGRFGGDFDLKGAAVFLASAASDYMTGAVLTIDGGVSAHH</sequence>
<dbReference type="EMBL" id="FNOJ01000006">
    <property type="protein sequence ID" value="SDW45585.1"/>
    <property type="molecule type" value="Genomic_DNA"/>
</dbReference>
<accession>A0A1H2TP88</accession>
<dbReference type="AlphaFoldDB" id="A0A1H2TP88"/>
<organism evidence="5 6">
    <name type="scientific">Alicyclobacillus hesperidum</name>
    <dbReference type="NCBI Taxonomy" id="89784"/>
    <lineage>
        <taxon>Bacteria</taxon>
        <taxon>Bacillati</taxon>
        <taxon>Bacillota</taxon>
        <taxon>Bacilli</taxon>
        <taxon>Bacillales</taxon>
        <taxon>Alicyclobacillaceae</taxon>
        <taxon>Alicyclobacillus</taxon>
    </lineage>
</organism>
<evidence type="ECO:0000256" key="2">
    <source>
        <dbReference type="ARBA" id="ARBA00022857"/>
    </source>
</evidence>
<reference evidence="5" key="1">
    <citation type="submission" date="2016-10" db="EMBL/GenBank/DDBJ databases">
        <authorList>
            <person name="de Groot N.N."/>
        </authorList>
    </citation>
    <scope>NUCLEOTIDE SEQUENCE [LARGE SCALE GENOMIC DNA]</scope>
    <source>
        <strain evidence="5">DSM 12489</strain>
    </source>
</reference>
<keyword evidence="6" id="KW-1185">Reference proteome</keyword>
<evidence type="ECO:0000313" key="6">
    <source>
        <dbReference type="Proteomes" id="UP000182589"/>
    </source>
</evidence>
<dbReference type="InterPro" id="IPR002347">
    <property type="entry name" value="SDR_fam"/>
</dbReference>
<evidence type="ECO:0000313" key="5">
    <source>
        <dbReference type="EMBL" id="SDW45585.1"/>
    </source>
</evidence>
<comment type="similarity">
    <text evidence="1">Belongs to the short-chain dehydrogenases/reductases (SDR) family.</text>
</comment>
<dbReference type="InterPro" id="IPR052178">
    <property type="entry name" value="Sec_Metab_Biosynth_SDR"/>
</dbReference>
<protein>
    <submittedName>
        <fullName evidence="5">Gluconate 5-dehydrogenase</fullName>
    </submittedName>
</protein>
<evidence type="ECO:0000256" key="1">
    <source>
        <dbReference type="ARBA" id="ARBA00006484"/>
    </source>
</evidence>
<gene>
    <name evidence="4" type="ORF">Heshes_16170</name>
    <name evidence="5" type="ORF">SAMN04489725_10650</name>
</gene>
<dbReference type="PANTHER" id="PTHR43618">
    <property type="entry name" value="7-ALPHA-HYDROXYSTEROID DEHYDROGENASE"/>
    <property type="match status" value="1"/>
</dbReference>
<keyword evidence="2" id="KW-0521">NADP</keyword>
<dbReference type="Proteomes" id="UP000182589">
    <property type="component" value="Unassembled WGS sequence"/>
</dbReference>
<dbReference type="PRINTS" id="PR00080">
    <property type="entry name" value="SDRFAMILY"/>
</dbReference>
<evidence type="ECO:0000313" key="4">
    <source>
        <dbReference type="EMBL" id="GLV13933.1"/>
    </source>
</evidence>
<dbReference type="EMBL" id="BSRA01000008">
    <property type="protein sequence ID" value="GLV13933.1"/>
    <property type="molecule type" value="Genomic_DNA"/>
</dbReference>
<dbReference type="GO" id="GO:0005975">
    <property type="term" value="P:carbohydrate metabolic process"/>
    <property type="evidence" value="ECO:0007669"/>
    <property type="project" value="UniProtKB-ARBA"/>
</dbReference>
<dbReference type="PRINTS" id="PR00081">
    <property type="entry name" value="GDHRDH"/>
</dbReference>
<dbReference type="STRING" id="89784.SAMN04489725_10650"/>
<dbReference type="RefSeq" id="WP_074692698.1">
    <property type="nucleotide sequence ID" value="NZ_BSRA01000008.1"/>
</dbReference>
<reference evidence="6" key="2">
    <citation type="submission" date="2016-10" db="EMBL/GenBank/DDBJ databases">
        <authorList>
            <person name="Varghese N."/>
        </authorList>
    </citation>
    <scope>NUCLEOTIDE SEQUENCE [LARGE SCALE GENOMIC DNA]</scope>
    <source>
        <strain evidence="6">DSM 12489</strain>
    </source>
</reference>
<dbReference type="Gene3D" id="3.40.50.720">
    <property type="entry name" value="NAD(P)-binding Rossmann-like Domain"/>
    <property type="match status" value="1"/>
</dbReference>
<dbReference type="NCBIfam" id="NF006070">
    <property type="entry name" value="PRK08213.1"/>
    <property type="match status" value="1"/>
</dbReference>
<dbReference type="FunFam" id="3.40.50.720:FF:000240">
    <property type="entry name" value="SDR family oxidoreductase"/>
    <property type="match status" value="1"/>
</dbReference>
<dbReference type="InterPro" id="IPR036291">
    <property type="entry name" value="NAD(P)-bd_dom_sf"/>
</dbReference>
<reference evidence="4" key="3">
    <citation type="submission" date="2023-02" db="EMBL/GenBank/DDBJ databases">
        <title>Proposal of a novel subspecies: Alicyclobacillus hesperidum subspecies aegle.</title>
        <authorList>
            <person name="Goto K."/>
            <person name="Fujii T."/>
            <person name="Yasui K."/>
            <person name="Mochida K."/>
            <person name="Kato-Tanaka Y."/>
            <person name="Morohoshi S."/>
            <person name="An S.Y."/>
            <person name="Kasai H."/>
            <person name="Yokota A."/>
        </authorList>
    </citation>
    <scope>NUCLEOTIDE SEQUENCE</scope>
    <source>
        <strain evidence="4">DSM 12766</strain>
    </source>
</reference>
<name>A0A1H2TP88_9BACL</name>
<dbReference type="GO" id="GO:0016616">
    <property type="term" value="F:oxidoreductase activity, acting on the CH-OH group of donors, NAD or NADP as acceptor"/>
    <property type="evidence" value="ECO:0007669"/>
    <property type="project" value="UniProtKB-ARBA"/>
</dbReference>